<accession>A0A7H8QMV8</accession>
<evidence type="ECO:0000256" key="3">
    <source>
        <dbReference type="SAM" id="Phobius"/>
    </source>
</evidence>
<keyword evidence="1" id="KW-0732">Signal</keyword>
<dbReference type="RefSeq" id="XP_035340692.1">
    <property type="nucleotide sequence ID" value="XM_035484799.1"/>
</dbReference>
<proteinExistence type="predicted"/>
<evidence type="ECO:0008006" key="6">
    <source>
        <dbReference type="Google" id="ProtNLM"/>
    </source>
</evidence>
<keyword evidence="3" id="KW-1133">Transmembrane helix</keyword>
<keyword evidence="3" id="KW-0812">Transmembrane</keyword>
<feature type="compositionally biased region" description="Basic and acidic residues" evidence="2">
    <location>
        <begin position="58"/>
        <end position="71"/>
    </location>
</feature>
<dbReference type="GeneID" id="55989110"/>
<dbReference type="KEGG" id="trg:TRUGW13939_01600"/>
<keyword evidence="3" id="KW-0472">Membrane</keyword>
<feature type="compositionally biased region" description="Polar residues" evidence="2">
    <location>
        <begin position="18"/>
        <end position="29"/>
    </location>
</feature>
<evidence type="ECO:0000313" key="4">
    <source>
        <dbReference type="EMBL" id="QKX54513.1"/>
    </source>
</evidence>
<dbReference type="AlphaFoldDB" id="A0A7H8QMV8"/>
<sequence length="273" mass="28944">MASEVSGPSLPEAGDVHTTLNSNTNTAADSNIPKRKPLPAQPQPPLASDTSIPPPTIAKDEHTKQDRKEPAVEYNTVNDNNGTSKFAFPLSLAALDRLRLGPLEKYLPYDRRRRRYIIVGAIAGIIALLALIIGLAAGLTAGKGKTQNLPLPTSNGGPYTGDMTYYSPALGACGITSSDSDSICAVSHTIFDAAQTGSDPNANPLCGLKIRLRRDPDDQTSVDVTVVDRCVGCKATDIDTTTSVFAQLADIDQGRVTIDWAWLESEPVNVTGS</sequence>
<evidence type="ECO:0000313" key="5">
    <source>
        <dbReference type="Proteomes" id="UP000509510"/>
    </source>
</evidence>
<dbReference type="PANTHER" id="PTHR31836:SF27">
    <property type="entry name" value="RLPA-LIKE PROTEIN DOUBLE-PSI BETA-BARREL DOMAIN-CONTAINING PROTEIN"/>
    <property type="match status" value="1"/>
</dbReference>
<feature type="region of interest" description="Disordered" evidence="2">
    <location>
        <begin position="1"/>
        <end position="77"/>
    </location>
</feature>
<protein>
    <recommendedName>
        <fullName evidence="6">RlpA-like protein double-psi beta-barrel domain-containing protein</fullName>
    </recommendedName>
</protein>
<feature type="transmembrane region" description="Helical" evidence="3">
    <location>
        <begin position="116"/>
        <end position="139"/>
    </location>
</feature>
<keyword evidence="5" id="KW-1185">Reference proteome</keyword>
<dbReference type="InterPro" id="IPR036908">
    <property type="entry name" value="RlpA-like_sf"/>
</dbReference>
<dbReference type="EMBL" id="CP055898">
    <property type="protein sequence ID" value="QKX54513.1"/>
    <property type="molecule type" value="Genomic_DNA"/>
</dbReference>
<dbReference type="InterPro" id="IPR051477">
    <property type="entry name" value="Expansin_CellWall"/>
</dbReference>
<evidence type="ECO:0000256" key="2">
    <source>
        <dbReference type="SAM" id="MobiDB-lite"/>
    </source>
</evidence>
<dbReference type="OrthoDB" id="623670at2759"/>
<reference evidence="5" key="1">
    <citation type="submission" date="2020-06" db="EMBL/GenBank/DDBJ databases">
        <title>A chromosome-scale genome assembly of Talaromyces rugulosus W13939.</title>
        <authorList>
            <person name="Wang B."/>
            <person name="Guo L."/>
            <person name="Ye K."/>
            <person name="Wang L."/>
        </authorList>
    </citation>
    <scope>NUCLEOTIDE SEQUENCE [LARGE SCALE GENOMIC DNA]</scope>
    <source>
        <strain evidence="5">W13939</strain>
    </source>
</reference>
<dbReference type="CDD" id="cd22191">
    <property type="entry name" value="DPBB_RlpA_EXP_N-like"/>
    <property type="match status" value="1"/>
</dbReference>
<organism evidence="4 5">
    <name type="scientific">Talaromyces rugulosus</name>
    <name type="common">Penicillium rugulosum</name>
    <dbReference type="NCBI Taxonomy" id="121627"/>
    <lineage>
        <taxon>Eukaryota</taxon>
        <taxon>Fungi</taxon>
        <taxon>Dikarya</taxon>
        <taxon>Ascomycota</taxon>
        <taxon>Pezizomycotina</taxon>
        <taxon>Eurotiomycetes</taxon>
        <taxon>Eurotiomycetidae</taxon>
        <taxon>Eurotiales</taxon>
        <taxon>Trichocomaceae</taxon>
        <taxon>Talaromyces</taxon>
        <taxon>Talaromyces sect. Islandici</taxon>
    </lineage>
</organism>
<dbReference type="Proteomes" id="UP000509510">
    <property type="component" value="Chromosome I"/>
</dbReference>
<gene>
    <name evidence="4" type="ORF">TRUGW13939_01600</name>
</gene>
<evidence type="ECO:0000256" key="1">
    <source>
        <dbReference type="ARBA" id="ARBA00022729"/>
    </source>
</evidence>
<name>A0A7H8QMV8_TALRU</name>
<dbReference type="SUPFAM" id="SSF50685">
    <property type="entry name" value="Barwin-like endoglucanases"/>
    <property type="match status" value="1"/>
</dbReference>
<dbReference type="Gene3D" id="2.40.40.10">
    <property type="entry name" value="RlpA-like domain"/>
    <property type="match status" value="1"/>
</dbReference>
<dbReference type="PANTHER" id="PTHR31836">
    <property type="match status" value="1"/>
</dbReference>